<sequence>MFIECYSLLCVNVVFVLLLLREVCFFAMNYKSDKKSELIFIFITP</sequence>
<feature type="transmembrane region" description="Helical" evidence="1">
    <location>
        <begin position="6"/>
        <end position="28"/>
    </location>
</feature>
<reference evidence="2 3" key="1">
    <citation type="submission" date="2015-06" db="EMBL/GenBank/DDBJ databases">
        <authorList>
            <person name="Xie B.-B."/>
            <person name="Rong J.-C."/>
            <person name="Qin Q.-L."/>
            <person name="Zhang Y.-Z."/>
        </authorList>
    </citation>
    <scope>NUCLEOTIDE SEQUENCE [LARGE SCALE GENOMIC DNA]</scope>
    <source>
        <strain evidence="2 3">JCM 20779</strain>
    </source>
</reference>
<keyword evidence="1" id="KW-1133">Transmembrane helix</keyword>
<dbReference type="Proteomes" id="UP000016521">
    <property type="component" value="Chromosome I"/>
</dbReference>
<keyword evidence="1" id="KW-0472">Membrane</keyword>
<keyword evidence="3" id="KW-1185">Reference proteome</keyword>
<organism evidence="2 3">
    <name type="scientific">Pseudoalteromonas piscicida</name>
    <dbReference type="NCBI Taxonomy" id="43662"/>
    <lineage>
        <taxon>Bacteria</taxon>
        <taxon>Pseudomonadati</taxon>
        <taxon>Pseudomonadota</taxon>
        <taxon>Gammaproteobacteria</taxon>
        <taxon>Alteromonadales</taxon>
        <taxon>Pseudoalteromonadaceae</taxon>
        <taxon>Pseudoalteromonas</taxon>
    </lineage>
</organism>
<protein>
    <submittedName>
        <fullName evidence="2">Uncharacterized protein</fullName>
    </submittedName>
</protein>
<evidence type="ECO:0000313" key="2">
    <source>
        <dbReference type="EMBL" id="ATD07206.1"/>
    </source>
</evidence>
<evidence type="ECO:0000256" key="1">
    <source>
        <dbReference type="SAM" id="Phobius"/>
    </source>
</evidence>
<name>A0ABM6NE55_PSEO7</name>
<keyword evidence="1" id="KW-0812">Transmembrane</keyword>
<gene>
    <name evidence="2" type="ORF">PPIS_a2201</name>
</gene>
<accession>A0ABM6NE55</accession>
<proteinExistence type="predicted"/>
<evidence type="ECO:0000313" key="3">
    <source>
        <dbReference type="Proteomes" id="UP000016521"/>
    </source>
</evidence>
<dbReference type="EMBL" id="CP011924">
    <property type="protein sequence ID" value="ATD07206.1"/>
    <property type="molecule type" value="Genomic_DNA"/>
</dbReference>